<dbReference type="Gene3D" id="3.40.50.300">
    <property type="entry name" value="P-loop containing nucleotide triphosphate hydrolases"/>
    <property type="match status" value="1"/>
</dbReference>
<reference evidence="2" key="1">
    <citation type="submission" date="2023-07" db="EMBL/GenBank/DDBJ databases">
        <title>draft genome sequence of fig (Ficus carica).</title>
        <authorList>
            <person name="Takahashi T."/>
            <person name="Nishimura K."/>
        </authorList>
    </citation>
    <scope>NUCLEOTIDE SEQUENCE</scope>
</reference>
<dbReference type="Proteomes" id="UP001187192">
    <property type="component" value="Unassembled WGS sequence"/>
</dbReference>
<proteinExistence type="predicted"/>
<comment type="caution">
    <text evidence="2">The sequence shown here is derived from an EMBL/GenBank/DDBJ whole genome shotgun (WGS) entry which is preliminary data.</text>
</comment>
<dbReference type="AlphaFoldDB" id="A0AA88D4Q9"/>
<dbReference type="InterPro" id="IPR002182">
    <property type="entry name" value="NB-ARC"/>
</dbReference>
<organism evidence="2 3">
    <name type="scientific">Ficus carica</name>
    <name type="common">Common fig</name>
    <dbReference type="NCBI Taxonomy" id="3494"/>
    <lineage>
        <taxon>Eukaryota</taxon>
        <taxon>Viridiplantae</taxon>
        <taxon>Streptophyta</taxon>
        <taxon>Embryophyta</taxon>
        <taxon>Tracheophyta</taxon>
        <taxon>Spermatophyta</taxon>
        <taxon>Magnoliopsida</taxon>
        <taxon>eudicotyledons</taxon>
        <taxon>Gunneridae</taxon>
        <taxon>Pentapetalae</taxon>
        <taxon>rosids</taxon>
        <taxon>fabids</taxon>
        <taxon>Rosales</taxon>
        <taxon>Moraceae</taxon>
        <taxon>Ficeae</taxon>
        <taxon>Ficus</taxon>
    </lineage>
</organism>
<feature type="domain" description="NB-ARC" evidence="1">
    <location>
        <begin position="50"/>
        <end position="160"/>
    </location>
</feature>
<dbReference type="InterPro" id="IPR027417">
    <property type="entry name" value="P-loop_NTPase"/>
</dbReference>
<gene>
    <name evidence="2" type="ORF">TIFTF001_050445</name>
</gene>
<dbReference type="Pfam" id="PF00931">
    <property type="entry name" value="NB-ARC"/>
    <property type="match status" value="1"/>
</dbReference>
<name>A0AA88D4Q9_FICCA</name>
<dbReference type="GO" id="GO:0043531">
    <property type="term" value="F:ADP binding"/>
    <property type="evidence" value="ECO:0007669"/>
    <property type="project" value="InterPro"/>
</dbReference>
<sequence length="163" mass="18779">MARLIRTLETVHDQTTKIQNIKAMLDESWLDVKDINSGSTDPAAEPWQLSIEFPCHAWFTVPQSNEIVDLLKTMIKKICQAEKWDTGEIDTANRQELISILLKSLRSRWYFLVFDDVLEEDFWQLLKDALPDNENASIIIITTCSEAVAVSCKETSFDHVHRL</sequence>
<evidence type="ECO:0000259" key="1">
    <source>
        <dbReference type="Pfam" id="PF00931"/>
    </source>
</evidence>
<dbReference type="EMBL" id="BTGU01008298">
    <property type="protein sequence ID" value="GMN26949.1"/>
    <property type="molecule type" value="Genomic_DNA"/>
</dbReference>
<protein>
    <recommendedName>
        <fullName evidence="1">NB-ARC domain-containing protein</fullName>
    </recommendedName>
</protein>
<keyword evidence="3" id="KW-1185">Reference proteome</keyword>
<evidence type="ECO:0000313" key="2">
    <source>
        <dbReference type="EMBL" id="GMN26949.1"/>
    </source>
</evidence>
<dbReference type="SUPFAM" id="SSF52540">
    <property type="entry name" value="P-loop containing nucleoside triphosphate hydrolases"/>
    <property type="match status" value="1"/>
</dbReference>
<evidence type="ECO:0000313" key="3">
    <source>
        <dbReference type="Proteomes" id="UP001187192"/>
    </source>
</evidence>
<accession>A0AA88D4Q9</accession>